<dbReference type="Pfam" id="PF00534">
    <property type="entry name" value="Glycos_transf_1"/>
    <property type="match status" value="1"/>
</dbReference>
<sequence>MTRVVHVVRSDGFAGVEGFIARLAAEQARAGHQVSVIGGEVSRMRGALGPTVPHTPDETVLGVVRSLLALPQPPDVLNVHMTAAELAATVAAALRRWGARPAVVATCHFAGRRGSGSRAFGPLVAAVARHRVVAQIAVSRFVAAEVGGESDVVHTGVPNRAMPDGPRDRTVLVVQRLEPEKRTTDALRVFAESGVAHRGWRLQVAGDGVDRGAVVSLAAELGIAASTDLLGRRDDVPTLMSQAGILLAPTPREGLGLAVVEAMAAGLPILAAGSGGHLETVGSIPEGQLYTDLTDAAVRLGALADDEGGRAAYGAALWAAQREKFTLARQAAATEAVYRRALEARS</sequence>
<dbReference type="SUPFAM" id="SSF53756">
    <property type="entry name" value="UDP-Glycosyltransferase/glycogen phosphorylase"/>
    <property type="match status" value="1"/>
</dbReference>
<dbReference type="AlphaFoldDB" id="A0A935IIK9"/>
<comment type="caution">
    <text evidence="5">The sequence shown here is derived from an EMBL/GenBank/DDBJ whole genome shotgun (WGS) entry which is preliminary data.</text>
</comment>
<protein>
    <submittedName>
        <fullName evidence="5">Glycosyltransferase family 4 protein</fullName>
    </submittedName>
</protein>
<evidence type="ECO:0000313" key="6">
    <source>
        <dbReference type="Proteomes" id="UP000726105"/>
    </source>
</evidence>
<accession>A0A935IIK9</accession>
<evidence type="ECO:0000259" key="3">
    <source>
        <dbReference type="Pfam" id="PF00534"/>
    </source>
</evidence>
<evidence type="ECO:0000313" key="5">
    <source>
        <dbReference type="EMBL" id="MBK7271861.1"/>
    </source>
</evidence>
<dbReference type="EMBL" id="JADJIB010000001">
    <property type="protein sequence ID" value="MBK7271861.1"/>
    <property type="molecule type" value="Genomic_DNA"/>
</dbReference>
<dbReference type="GO" id="GO:0016757">
    <property type="term" value="F:glycosyltransferase activity"/>
    <property type="evidence" value="ECO:0007669"/>
    <property type="project" value="UniProtKB-KW"/>
</dbReference>
<dbReference type="PANTHER" id="PTHR12526">
    <property type="entry name" value="GLYCOSYLTRANSFERASE"/>
    <property type="match status" value="1"/>
</dbReference>
<dbReference type="InterPro" id="IPR001296">
    <property type="entry name" value="Glyco_trans_1"/>
</dbReference>
<proteinExistence type="predicted"/>
<name>A0A935IIK9_9MICO</name>
<dbReference type="Pfam" id="PF13439">
    <property type="entry name" value="Glyco_transf_4"/>
    <property type="match status" value="1"/>
</dbReference>
<evidence type="ECO:0000256" key="1">
    <source>
        <dbReference type="ARBA" id="ARBA00022676"/>
    </source>
</evidence>
<feature type="domain" description="Glycosyl transferase family 1" evidence="3">
    <location>
        <begin position="168"/>
        <end position="283"/>
    </location>
</feature>
<dbReference type="InterPro" id="IPR028098">
    <property type="entry name" value="Glyco_trans_4-like_N"/>
</dbReference>
<keyword evidence="1" id="KW-0328">Glycosyltransferase</keyword>
<organism evidence="5 6">
    <name type="scientific">Candidatus Phosphoribacter hodrii</name>
    <dbReference type="NCBI Taxonomy" id="2953743"/>
    <lineage>
        <taxon>Bacteria</taxon>
        <taxon>Bacillati</taxon>
        <taxon>Actinomycetota</taxon>
        <taxon>Actinomycetes</taxon>
        <taxon>Micrococcales</taxon>
        <taxon>Dermatophilaceae</taxon>
        <taxon>Candidatus Phosphoribacter</taxon>
    </lineage>
</organism>
<evidence type="ECO:0000256" key="2">
    <source>
        <dbReference type="ARBA" id="ARBA00022679"/>
    </source>
</evidence>
<dbReference type="CDD" id="cd03801">
    <property type="entry name" value="GT4_PimA-like"/>
    <property type="match status" value="1"/>
</dbReference>
<feature type="domain" description="Glycosyltransferase subfamily 4-like N-terminal" evidence="4">
    <location>
        <begin position="15"/>
        <end position="147"/>
    </location>
</feature>
<gene>
    <name evidence="5" type="ORF">IPI13_01375</name>
</gene>
<dbReference type="Gene3D" id="3.40.50.2000">
    <property type="entry name" value="Glycogen Phosphorylase B"/>
    <property type="match status" value="2"/>
</dbReference>
<keyword evidence="2" id="KW-0808">Transferase</keyword>
<dbReference type="Proteomes" id="UP000726105">
    <property type="component" value="Unassembled WGS sequence"/>
</dbReference>
<reference evidence="5 6" key="1">
    <citation type="submission" date="2020-10" db="EMBL/GenBank/DDBJ databases">
        <title>Connecting structure to function with the recovery of over 1000 high-quality activated sludge metagenome-assembled genomes encoding full-length rRNA genes using long-read sequencing.</title>
        <authorList>
            <person name="Singleton C.M."/>
            <person name="Petriglieri F."/>
            <person name="Kristensen J.M."/>
            <person name="Kirkegaard R.H."/>
            <person name="Michaelsen T.Y."/>
            <person name="Andersen M.H."/>
            <person name="Karst S.M."/>
            <person name="Dueholm M.S."/>
            <person name="Nielsen P.H."/>
            <person name="Albertsen M."/>
        </authorList>
    </citation>
    <scope>NUCLEOTIDE SEQUENCE [LARGE SCALE GENOMIC DNA]</scope>
    <source>
        <strain evidence="5">Ega_18-Q3-R5-49_MAXAC.001</strain>
    </source>
</reference>
<evidence type="ECO:0000259" key="4">
    <source>
        <dbReference type="Pfam" id="PF13439"/>
    </source>
</evidence>